<dbReference type="Proteomes" id="UP000050525">
    <property type="component" value="Unassembled WGS sequence"/>
</dbReference>
<accession>A0A151MWE2</accession>
<feature type="compositionally biased region" description="Polar residues" evidence="1">
    <location>
        <begin position="58"/>
        <end position="80"/>
    </location>
</feature>
<feature type="region of interest" description="Disordered" evidence="1">
    <location>
        <begin position="1"/>
        <end position="22"/>
    </location>
</feature>
<evidence type="ECO:0000256" key="1">
    <source>
        <dbReference type="SAM" id="MobiDB-lite"/>
    </source>
</evidence>
<evidence type="ECO:0000313" key="2">
    <source>
        <dbReference type="EMBL" id="KYO28759.1"/>
    </source>
</evidence>
<comment type="caution">
    <text evidence="2">The sequence shown here is derived from an EMBL/GenBank/DDBJ whole genome shotgun (WGS) entry which is preliminary data.</text>
</comment>
<organism evidence="2 3">
    <name type="scientific">Alligator mississippiensis</name>
    <name type="common">American alligator</name>
    <dbReference type="NCBI Taxonomy" id="8496"/>
    <lineage>
        <taxon>Eukaryota</taxon>
        <taxon>Metazoa</taxon>
        <taxon>Chordata</taxon>
        <taxon>Craniata</taxon>
        <taxon>Vertebrata</taxon>
        <taxon>Euteleostomi</taxon>
        <taxon>Archelosauria</taxon>
        <taxon>Archosauria</taxon>
        <taxon>Crocodylia</taxon>
        <taxon>Alligatoridae</taxon>
        <taxon>Alligatorinae</taxon>
        <taxon>Alligator</taxon>
    </lineage>
</organism>
<protein>
    <submittedName>
        <fullName evidence="2">Uncharacterized protein</fullName>
    </submittedName>
</protein>
<dbReference type="EMBL" id="AKHW03004772">
    <property type="protein sequence ID" value="KYO28759.1"/>
    <property type="molecule type" value="Genomic_DNA"/>
</dbReference>
<gene>
    <name evidence="2" type="ORF">Y1Q_0004420</name>
</gene>
<proteinExistence type="predicted"/>
<feature type="region of interest" description="Disordered" evidence="1">
    <location>
        <begin position="57"/>
        <end position="87"/>
    </location>
</feature>
<keyword evidence="3" id="KW-1185">Reference proteome</keyword>
<sequence length="87" mass="9763">MEPHFMPESSASSKHHGPQKMAWRAAWQPVGRMLDKPGLAQQGQWMDTAFKADKLSDTTRTYSLRSRGSMPRNTNDTSNKASEKRGA</sequence>
<dbReference type="AlphaFoldDB" id="A0A151MWE2"/>
<reference evidence="2 3" key="1">
    <citation type="journal article" date="2012" name="Genome Biol.">
        <title>Sequencing three crocodilian genomes to illuminate the evolution of archosaurs and amniotes.</title>
        <authorList>
            <person name="St John J.A."/>
            <person name="Braun E.L."/>
            <person name="Isberg S.R."/>
            <person name="Miles L.G."/>
            <person name="Chong A.Y."/>
            <person name="Gongora J."/>
            <person name="Dalzell P."/>
            <person name="Moran C."/>
            <person name="Bed'hom B."/>
            <person name="Abzhanov A."/>
            <person name="Burgess S.C."/>
            <person name="Cooksey A.M."/>
            <person name="Castoe T.A."/>
            <person name="Crawford N.G."/>
            <person name="Densmore L.D."/>
            <person name="Drew J.C."/>
            <person name="Edwards S.V."/>
            <person name="Faircloth B.C."/>
            <person name="Fujita M.K."/>
            <person name="Greenwold M.J."/>
            <person name="Hoffmann F.G."/>
            <person name="Howard J.M."/>
            <person name="Iguchi T."/>
            <person name="Janes D.E."/>
            <person name="Khan S.Y."/>
            <person name="Kohno S."/>
            <person name="de Koning A.J."/>
            <person name="Lance S.L."/>
            <person name="McCarthy F.M."/>
            <person name="McCormack J.E."/>
            <person name="Merchant M.E."/>
            <person name="Peterson D.G."/>
            <person name="Pollock D.D."/>
            <person name="Pourmand N."/>
            <person name="Raney B.J."/>
            <person name="Roessler K.A."/>
            <person name="Sanford J.R."/>
            <person name="Sawyer R.H."/>
            <person name="Schmidt C.J."/>
            <person name="Triplett E.W."/>
            <person name="Tuberville T.D."/>
            <person name="Venegas-Anaya M."/>
            <person name="Howard J.T."/>
            <person name="Jarvis E.D."/>
            <person name="Guillette L.J.Jr."/>
            <person name="Glenn T.C."/>
            <person name="Green R.E."/>
            <person name="Ray D.A."/>
        </authorList>
    </citation>
    <scope>NUCLEOTIDE SEQUENCE [LARGE SCALE GENOMIC DNA]</scope>
    <source>
        <strain evidence="2">KSC_2009_1</strain>
    </source>
</reference>
<evidence type="ECO:0000313" key="3">
    <source>
        <dbReference type="Proteomes" id="UP000050525"/>
    </source>
</evidence>
<name>A0A151MWE2_ALLMI</name>